<reference evidence="2" key="1">
    <citation type="journal article" date="2021" name="PeerJ">
        <title>Extensive microbial diversity within the chicken gut microbiome revealed by metagenomics and culture.</title>
        <authorList>
            <person name="Gilroy R."/>
            <person name="Ravi A."/>
            <person name="Getino M."/>
            <person name="Pursley I."/>
            <person name="Horton D.L."/>
            <person name="Alikhan N.F."/>
            <person name="Baker D."/>
            <person name="Gharbi K."/>
            <person name="Hall N."/>
            <person name="Watson M."/>
            <person name="Adriaenssens E.M."/>
            <person name="Foster-Nyarko E."/>
            <person name="Jarju S."/>
            <person name="Secka A."/>
            <person name="Antonio M."/>
            <person name="Oren A."/>
            <person name="Chaudhuri R.R."/>
            <person name="La Ragione R."/>
            <person name="Hildebrand F."/>
            <person name="Pallen M.J."/>
        </authorList>
    </citation>
    <scope>NUCLEOTIDE SEQUENCE</scope>
    <source>
        <strain evidence="2">Gambia2-208</strain>
    </source>
</reference>
<dbReference type="PANTHER" id="PTHR48090">
    <property type="entry name" value="UNDECAPRENYL-PHOSPHATE 4-DEOXY-4-FORMAMIDO-L-ARABINOSE TRANSFERASE-RELATED"/>
    <property type="match status" value="1"/>
</dbReference>
<organism evidence="2 3">
    <name type="scientific">Candidatus Bacteroides pullicola</name>
    <dbReference type="NCBI Taxonomy" id="2838475"/>
    <lineage>
        <taxon>Bacteria</taxon>
        <taxon>Pseudomonadati</taxon>
        <taxon>Bacteroidota</taxon>
        <taxon>Bacteroidia</taxon>
        <taxon>Bacteroidales</taxon>
        <taxon>Bacteroidaceae</taxon>
        <taxon>Bacteroides</taxon>
    </lineage>
</organism>
<protein>
    <submittedName>
        <fullName evidence="2">Glycosyltransferase family 2 protein</fullName>
    </submittedName>
</protein>
<gene>
    <name evidence="2" type="ORF">H9824_10080</name>
</gene>
<sequence length="241" mass="27433">MWCVVIPTYNNAGTIRRVVEEVCRQTCHVIVVDDGSTDGTADCLKDLDILLLRHARNRGKGRALQTGLRHARFLGFDEAITLDADGQHFAEDIPVLLQAAGRYPGSMVVGSRNLAAEGMPARNTFANRFSNFWFRLHTGIRLPDTQTGFRLYPLRRMGSLWWLTARYEAELEMLVWAAWRGIPLVPVPVRVWYPPEGERVSHFRPGWDFARISLLNTVLCGLAVVYGWPARLLRLCCRREI</sequence>
<evidence type="ECO:0000259" key="1">
    <source>
        <dbReference type="Pfam" id="PF00535"/>
    </source>
</evidence>
<evidence type="ECO:0000313" key="3">
    <source>
        <dbReference type="Proteomes" id="UP000886851"/>
    </source>
</evidence>
<dbReference type="InterPro" id="IPR029044">
    <property type="entry name" value="Nucleotide-diphossugar_trans"/>
</dbReference>
<reference evidence="2" key="2">
    <citation type="submission" date="2021-04" db="EMBL/GenBank/DDBJ databases">
        <authorList>
            <person name="Gilroy R."/>
        </authorList>
    </citation>
    <scope>NUCLEOTIDE SEQUENCE</scope>
    <source>
        <strain evidence="2">Gambia2-208</strain>
    </source>
</reference>
<dbReference type="Gene3D" id="3.90.550.10">
    <property type="entry name" value="Spore Coat Polysaccharide Biosynthesis Protein SpsA, Chain A"/>
    <property type="match status" value="1"/>
</dbReference>
<name>A0A9D2CLY1_9BACE</name>
<comment type="caution">
    <text evidence="2">The sequence shown here is derived from an EMBL/GenBank/DDBJ whole genome shotgun (WGS) entry which is preliminary data.</text>
</comment>
<dbReference type="PANTHER" id="PTHR48090:SF7">
    <property type="entry name" value="RFBJ PROTEIN"/>
    <property type="match status" value="1"/>
</dbReference>
<dbReference type="AlphaFoldDB" id="A0A9D2CLY1"/>
<dbReference type="Pfam" id="PF00535">
    <property type="entry name" value="Glycos_transf_2"/>
    <property type="match status" value="1"/>
</dbReference>
<feature type="domain" description="Glycosyltransferase 2-like" evidence="1">
    <location>
        <begin position="3"/>
        <end position="116"/>
    </location>
</feature>
<dbReference type="InterPro" id="IPR001173">
    <property type="entry name" value="Glyco_trans_2-like"/>
</dbReference>
<dbReference type="InterPro" id="IPR050256">
    <property type="entry name" value="Glycosyltransferase_2"/>
</dbReference>
<dbReference type="SUPFAM" id="SSF53448">
    <property type="entry name" value="Nucleotide-diphospho-sugar transferases"/>
    <property type="match status" value="1"/>
</dbReference>
<dbReference type="Proteomes" id="UP000886851">
    <property type="component" value="Unassembled WGS sequence"/>
</dbReference>
<accession>A0A9D2CLY1</accession>
<dbReference type="EMBL" id="DXCV01000065">
    <property type="protein sequence ID" value="HIY89034.1"/>
    <property type="molecule type" value="Genomic_DNA"/>
</dbReference>
<dbReference type="CDD" id="cd04179">
    <property type="entry name" value="DPM_DPG-synthase_like"/>
    <property type="match status" value="1"/>
</dbReference>
<proteinExistence type="predicted"/>
<evidence type="ECO:0000313" key="2">
    <source>
        <dbReference type="EMBL" id="HIY89034.1"/>
    </source>
</evidence>